<dbReference type="PANTHER" id="PTHR47022">
    <property type="entry name" value="BTB AND MATH DOMAIN-CONTAINING PROTEIN 36-RELATED"/>
    <property type="match status" value="1"/>
</dbReference>
<name>A0A5C3KW77_COPMA</name>
<gene>
    <name evidence="2" type="ORF">FA15DRAFT_694653</name>
</gene>
<dbReference type="InterPro" id="IPR011333">
    <property type="entry name" value="SKP1/BTB/POZ_sf"/>
</dbReference>
<dbReference type="InterPro" id="IPR000210">
    <property type="entry name" value="BTB/POZ_dom"/>
</dbReference>
<dbReference type="Gene3D" id="3.30.710.10">
    <property type="entry name" value="Potassium Channel Kv1.1, Chain A"/>
    <property type="match status" value="1"/>
</dbReference>
<dbReference type="PROSITE" id="PS50097">
    <property type="entry name" value="BTB"/>
    <property type="match status" value="1"/>
</dbReference>
<protein>
    <recommendedName>
        <fullName evidence="1">BTB domain-containing protein</fullName>
    </recommendedName>
</protein>
<accession>A0A5C3KW77</accession>
<sequence>MSSSDSVPQISDLFYFENVVFQVENVLYKVPRDNFVKHSEIFESMFQLPNSSKEGTCNEFPIKLEGYKKSDFESLLKLLYLSWRNNPLLENSEKLTQSDWIGVLHMANRWQMLKIRETAIKNVVISSVRPVEKVLLGRDCRVPAWVVEGYSEMICNAETDLEDFDTVGIESAMKLLWLFKDAFKAGTDFNMPVDPSQLRCPDCKLAVGIYTTAIDINVRFLHQRRKDVAKVYP</sequence>
<dbReference type="EMBL" id="ML210206">
    <property type="protein sequence ID" value="TFK24113.1"/>
    <property type="molecule type" value="Genomic_DNA"/>
</dbReference>
<dbReference type="PANTHER" id="PTHR47022:SF1">
    <property type="entry name" value="BTB AND MATH DOMAIN-CONTAINING PROTEIN 36-RELATED"/>
    <property type="match status" value="1"/>
</dbReference>
<keyword evidence="3" id="KW-1185">Reference proteome</keyword>
<evidence type="ECO:0000313" key="2">
    <source>
        <dbReference type="EMBL" id="TFK24113.1"/>
    </source>
</evidence>
<reference evidence="2 3" key="1">
    <citation type="journal article" date="2019" name="Nat. Ecol. Evol.">
        <title>Megaphylogeny resolves global patterns of mushroom evolution.</title>
        <authorList>
            <person name="Varga T."/>
            <person name="Krizsan K."/>
            <person name="Foldi C."/>
            <person name="Dima B."/>
            <person name="Sanchez-Garcia M."/>
            <person name="Sanchez-Ramirez S."/>
            <person name="Szollosi G.J."/>
            <person name="Szarkandi J.G."/>
            <person name="Papp V."/>
            <person name="Albert L."/>
            <person name="Andreopoulos W."/>
            <person name="Angelini C."/>
            <person name="Antonin V."/>
            <person name="Barry K.W."/>
            <person name="Bougher N.L."/>
            <person name="Buchanan P."/>
            <person name="Buyck B."/>
            <person name="Bense V."/>
            <person name="Catcheside P."/>
            <person name="Chovatia M."/>
            <person name="Cooper J."/>
            <person name="Damon W."/>
            <person name="Desjardin D."/>
            <person name="Finy P."/>
            <person name="Geml J."/>
            <person name="Haridas S."/>
            <person name="Hughes K."/>
            <person name="Justo A."/>
            <person name="Karasinski D."/>
            <person name="Kautmanova I."/>
            <person name="Kiss B."/>
            <person name="Kocsube S."/>
            <person name="Kotiranta H."/>
            <person name="LaButti K.M."/>
            <person name="Lechner B.E."/>
            <person name="Liimatainen K."/>
            <person name="Lipzen A."/>
            <person name="Lukacs Z."/>
            <person name="Mihaltcheva S."/>
            <person name="Morgado L.N."/>
            <person name="Niskanen T."/>
            <person name="Noordeloos M.E."/>
            <person name="Ohm R.A."/>
            <person name="Ortiz-Santana B."/>
            <person name="Ovrebo C."/>
            <person name="Racz N."/>
            <person name="Riley R."/>
            <person name="Savchenko A."/>
            <person name="Shiryaev A."/>
            <person name="Soop K."/>
            <person name="Spirin V."/>
            <person name="Szebenyi C."/>
            <person name="Tomsovsky M."/>
            <person name="Tulloss R.E."/>
            <person name="Uehling J."/>
            <person name="Grigoriev I.V."/>
            <person name="Vagvolgyi C."/>
            <person name="Papp T."/>
            <person name="Martin F.M."/>
            <person name="Miettinen O."/>
            <person name="Hibbett D.S."/>
            <person name="Nagy L.G."/>
        </authorList>
    </citation>
    <scope>NUCLEOTIDE SEQUENCE [LARGE SCALE GENOMIC DNA]</scope>
    <source>
        <strain evidence="2 3">CBS 121175</strain>
    </source>
</reference>
<dbReference type="Proteomes" id="UP000307440">
    <property type="component" value="Unassembled WGS sequence"/>
</dbReference>
<organism evidence="2 3">
    <name type="scientific">Coprinopsis marcescibilis</name>
    <name type="common">Agaric fungus</name>
    <name type="synonym">Psathyrella marcescibilis</name>
    <dbReference type="NCBI Taxonomy" id="230819"/>
    <lineage>
        <taxon>Eukaryota</taxon>
        <taxon>Fungi</taxon>
        <taxon>Dikarya</taxon>
        <taxon>Basidiomycota</taxon>
        <taxon>Agaricomycotina</taxon>
        <taxon>Agaricomycetes</taxon>
        <taxon>Agaricomycetidae</taxon>
        <taxon>Agaricales</taxon>
        <taxon>Agaricineae</taxon>
        <taxon>Psathyrellaceae</taxon>
        <taxon>Coprinopsis</taxon>
    </lineage>
</organism>
<evidence type="ECO:0000313" key="3">
    <source>
        <dbReference type="Proteomes" id="UP000307440"/>
    </source>
</evidence>
<dbReference type="STRING" id="230819.A0A5C3KW77"/>
<feature type="domain" description="BTB" evidence="1">
    <location>
        <begin position="17"/>
        <end position="80"/>
    </location>
</feature>
<proteinExistence type="predicted"/>
<dbReference type="OrthoDB" id="3199068at2759"/>
<dbReference type="AlphaFoldDB" id="A0A5C3KW77"/>
<dbReference type="SUPFAM" id="SSF54695">
    <property type="entry name" value="POZ domain"/>
    <property type="match status" value="1"/>
</dbReference>
<evidence type="ECO:0000259" key="1">
    <source>
        <dbReference type="PROSITE" id="PS50097"/>
    </source>
</evidence>